<dbReference type="Proteomes" id="UP000248482">
    <property type="component" value="Unplaced"/>
</dbReference>
<sequence>MGAQVPGWPEAASHTGFLHILQPVVAWVWGTMAQALGEDLVQTSEGQDDSSSLGSDSELSGPGPYRQADRYGFIGGSSAEPGPGHPPADLIRQREMKWVEMTSHWEKTMSRRYKKVKMQCRKGIPSALRARCWPLLCGAHVCQQNSPGTYQELAEAPGDPQWMETISRDLHRQFPLHEMFVSPQGHGRGSCRYSRPTPCIGLNRATVRPKALWPLCCSCICPQRRPSGAWYRSARSTSPATMGLIWREGAVPSGADARAPGAGHHRTAPGLPRAPGDPRCPASHPTHPAAGGGLHVPGAQRGPV</sequence>
<accession>A0A2Y9JUF6</accession>
<dbReference type="SUPFAM" id="SSF47923">
    <property type="entry name" value="Ypt/Rab-GAP domain of gyp1p"/>
    <property type="match status" value="1"/>
</dbReference>
<name>A0A2Y9JUF6_ENHLU</name>
<evidence type="ECO:0000313" key="3">
    <source>
        <dbReference type="RefSeq" id="XP_022363169.1"/>
    </source>
</evidence>
<dbReference type="GO" id="GO:0005096">
    <property type="term" value="F:GTPase activator activity"/>
    <property type="evidence" value="ECO:0007669"/>
    <property type="project" value="TreeGrafter"/>
</dbReference>
<dbReference type="PANTHER" id="PTHR47219:SF4">
    <property type="entry name" value="TBC1 DOMAIN FAMILY MEMBER 10A"/>
    <property type="match status" value="1"/>
</dbReference>
<evidence type="ECO:0000313" key="2">
    <source>
        <dbReference type="Proteomes" id="UP000248482"/>
    </source>
</evidence>
<feature type="region of interest" description="Disordered" evidence="1">
    <location>
        <begin position="70"/>
        <end position="89"/>
    </location>
</feature>
<dbReference type="FunFam" id="1.10.10.750:FF:000001">
    <property type="entry name" value="TBC1 domain family member 10A"/>
    <property type="match status" value="1"/>
</dbReference>
<dbReference type="AlphaFoldDB" id="A0A2Y9JUF6"/>
<feature type="region of interest" description="Disordered" evidence="1">
    <location>
        <begin position="42"/>
        <end position="63"/>
    </location>
</feature>
<reference evidence="3" key="1">
    <citation type="submission" date="2025-08" db="UniProtKB">
        <authorList>
            <consortium name="RefSeq"/>
        </authorList>
    </citation>
    <scope>IDENTIFICATION</scope>
    <source>
        <tissue evidence="3">Blood</tissue>
    </source>
</reference>
<organism evidence="2 3">
    <name type="scientific">Enhydra lutris kenyoni</name>
    <name type="common">northern sea otter</name>
    <dbReference type="NCBI Taxonomy" id="391180"/>
    <lineage>
        <taxon>Eukaryota</taxon>
        <taxon>Metazoa</taxon>
        <taxon>Chordata</taxon>
        <taxon>Craniata</taxon>
        <taxon>Vertebrata</taxon>
        <taxon>Euteleostomi</taxon>
        <taxon>Mammalia</taxon>
        <taxon>Eutheria</taxon>
        <taxon>Laurasiatheria</taxon>
        <taxon>Carnivora</taxon>
        <taxon>Caniformia</taxon>
        <taxon>Musteloidea</taxon>
        <taxon>Mustelidae</taxon>
        <taxon>Lutrinae</taxon>
        <taxon>Enhydra</taxon>
    </lineage>
</organism>
<keyword evidence="2" id="KW-1185">Reference proteome</keyword>
<feature type="compositionally biased region" description="Low complexity" evidence="1">
    <location>
        <begin position="49"/>
        <end position="61"/>
    </location>
</feature>
<protein>
    <submittedName>
        <fullName evidence="3">Carabin isoform X4</fullName>
    </submittedName>
</protein>
<dbReference type="InterPro" id="IPR035969">
    <property type="entry name" value="Rab-GAP_TBC_sf"/>
</dbReference>
<dbReference type="RefSeq" id="XP_022363169.1">
    <property type="nucleotide sequence ID" value="XM_022507461.1"/>
</dbReference>
<proteinExistence type="predicted"/>
<dbReference type="Gene3D" id="1.10.10.750">
    <property type="entry name" value="Ypt/Rab-GAP domain of gyp1p, domain 1"/>
    <property type="match status" value="1"/>
</dbReference>
<dbReference type="PANTHER" id="PTHR47219">
    <property type="entry name" value="RAB GTPASE-ACTIVATING PROTEIN 1-LIKE"/>
    <property type="match status" value="1"/>
</dbReference>
<gene>
    <name evidence="3" type="primary">LOC111150107</name>
</gene>
<feature type="region of interest" description="Disordered" evidence="1">
    <location>
        <begin position="252"/>
        <end position="304"/>
    </location>
</feature>
<dbReference type="InterPro" id="IPR050302">
    <property type="entry name" value="Rab_GAP_TBC_domain"/>
</dbReference>
<dbReference type="GO" id="GO:0031267">
    <property type="term" value="F:small GTPase binding"/>
    <property type="evidence" value="ECO:0007669"/>
    <property type="project" value="TreeGrafter"/>
</dbReference>
<evidence type="ECO:0000256" key="1">
    <source>
        <dbReference type="SAM" id="MobiDB-lite"/>
    </source>
</evidence>
<dbReference type="GeneID" id="111150107"/>